<proteinExistence type="predicted"/>
<dbReference type="PANTHER" id="PTHR36439">
    <property type="entry name" value="BLL4334 PROTEIN"/>
    <property type="match status" value="1"/>
</dbReference>
<dbReference type="PIRSF" id="PIRSF008502">
    <property type="entry name" value="UCP008502"/>
    <property type="match status" value="1"/>
</dbReference>
<dbReference type="SUPFAM" id="SSF160379">
    <property type="entry name" value="SP0830-like"/>
    <property type="match status" value="1"/>
</dbReference>
<organism evidence="1 2">
    <name type="scientific">Sphingomonas piscis</name>
    <dbReference type="NCBI Taxonomy" id="2714943"/>
    <lineage>
        <taxon>Bacteria</taxon>
        <taxon>Pseudomonadati</taxon>
        <taxon>Pseudomonadota</taxon>
        <taxon>Alphaproteobacteria</taxon>
        <taxon>Sphingomonadales</taxon>
        <taxon>Sphingomonadaceae</taxon>
        <taxon>Sphingomonas</taxon>
    </lineage>
</organism>
<name>A0A6G7YNV6_9SPHN</name>
<keyword evidence="2" id="KW-1185">Reference proteome</keyword>
<evidence type="ECO:0000313" key="1">
    <source>
        <dbReference type="EMBL" id="QIK78422.1"/>
    </source>
</evidence>
<sequence>MTAFVALLRAVNVGGRKLIMRELKDIAVELGLGSPRTFIASGNLLFTSKDSEAELAARLSAAIGDHIKAEVPALIRSAAEMAQVSRDNPFADHPGSKVLAIFLEQAPAQDALAGVTNVEDELLALGRREIYVAYPSGMARSKMKLPAAKGGTARNMNSVAKMAAMLREME</sequence>
<dbReference type="RefSeq" id="WP_166410815.1">
    <property type="nucleotide sequence ID" value="NZ_CP049869.1"/>
</dbReference>
<dbReference type="InterPro" id="IPR012545">
    <property type="entry name" value="DUF1697"/>
</dbReference>
<evidence type="ECO:0000313" key="2">
    <source>
        <dbReference type="Proteomes" id="UP000503222"/>
    </source>
</evidence>
<dbReference type="Gene3D" id="3.30.70.1280">
    <property type="entry name" value="SP0830-like domains"/>
    <property type="match status" value="1"/>
</dbReference>
<reference evidence="1 2" key="1">
    <citation type="submission" date="2020-03" db="EMBL/GenBank/DDBJ databases">
        <title>Sphingomonas sp. nov., isolated from fish.</title>
        <authorList>
            <person name="Hyun D.-W."/>
            <person name="Bae J.-W."/>
        </authorList>
    </citation>
    <scope>NUCLEOTIDE SEQUENCE [LARGE SCALE GENOMIC DNA]</scope>
    <source>
        <strain evidence="1 2">HDW15B</strain>
    </source>
</reference>
<protein>
    <submittedName>
        <fullName evidence="1">DUF1697 domain-containing protein</fullName>
    </submittedName>
</protein>
<accession>A0A6G7YNV6</accession>
<dbReference type="PANTHER" id="PTHR36439:SF1">
    <property type="entry name" value="DUF1697 DOMAIN-CONTAINING PROTEIN"/>
    <property type="match status" value="1"/>
</dbReference>
<dbReference type="KEGG" id="spii:G7077_05380"/>
<dbReference type="Pfam" id="PF08002">
    <property type="entry name" value="DUF1697"/>
    <property type="match status" value="1"/>
</dbReference>
<dbReference type="AlphaFoldDB" id="A0A6G7YNV6"/>
<gene>
    <name evidence="1" type="ORF">G7077_05380</name>
</gene>
<dbReference type="Proteomes" id="UP000503222">
    <property type="component" value="Chromosome"/>
</dbReference>
<dbReference type="EMBL" id="CP049869">
    <property type="protein sequence ID" value="QIK78422.1"/>
    <property type="molecule type" value="Genomic_DNA"/>
</dbReference>